<evidence type="ECO:0000256" key="2">
    <source>
        <dbReference type="SAM" id="MobiDB-lite"/>
    </source>
</evidence>
<feature type="transmembrane region" description="Helical" evidence="3">
    <location>
        <begin position="41"/>
        <end position="59"/>
    </location>
</feature>
<proteinExistence type="inferred from homology"/>
<keyword evidence="4" id="KW-0969">Cilium</keyword>
<feature type="transmembrane region" description="Helical" evidence="3">
    <location>
        <begin position="198"/>
        <end position="219"/>
    </location>
</feature>
<name>G3A725_9RALS</name>
<keyword evidence="3" id="KW-0812">Transmembrane</keyword>
<dbReference type="Pfam" id="PF01312">
    <property type="entry name" value="Bac_export_2"/>
    <property type="match status" value="1"/>
</dbReference>
<evidence type="ECO:0000256" key="1">
    <source>
        <dbReference type="ARBA" id="ARBA00010690"/>
    </source>
</evidence>
<comment type="similarity">
    <text evidence="1">Belongs to the type III secretion exporter family.</text>
</comment>
<reference evidence="4" key="1">
    <citation type="journal article" date="2011" name="PLoS ONE">
        <title>Ralstonia syzygii, the Blood Disease Bacterium and some Asian R. solanacearum strains form a single genomic species despite divergent lifestyles.</title>
        <authorList>
            <person name="Remenant B."/>
            <person name="de Cambiaire J.C."/>
            <person name="Cellier G."/>
            <person name="Jacobs J.M."/>
            <person name="Mangenot S."/>
            <person name="Barbe V."/>
            <person name="Lajus A."/>
            <person name="Vallenet D."/>
            <person name="Medigue C."/>
            <person name="Fegan M."/>
            <person name="Allen C."/>
            <person name="Prior P."/>
        </authorList>
    </citation>
    <scope>NUCLEOTIDE SEQUENCE</scope>
    <source>
        <strain evidence="4">R24</strain>
    </source>
</reference>
<sequence>MATGQQGGMMADQDMDKSQPATPYKLQQARERGQVAKSRDVISAGTFTVAMVFLTWQGWETWRRVFQINRAILAHAGNVDATAPAMWHLVDQLVRATLELSIPFLLALLLAAVAGNLLQTGAILSFEPIKPEWDRANPVQGFKRLFSMRTLFDGARALLKLILLGLVAYFSLKSLTPQFYHLASLPASGLVHTLLDDLASLGLKMSAMLMFIALLDLIYTRREFSKKMRMSHKELKDEFKHREGDPRIRSRLRKLRHEMRKRSRSLSKTRDADVLITNPTHVAVALRYVHGEMESPQLVAKGAGALAAVMRKIAAKHHIPVVQNRALARALFHSLEVDRSVPPALYADVARIIVWVFAMRRAREKAMAGRMA</sequence>
<accession>G3A725</accession>
<dbReference type="AlphaFoldDB" id="G3A725"/>
<dbReference type="EMBL" id="FR854089">
    <property type="protein sequence ID" value="CCA86283.1"/>
    <property type="molecule type" value="Genomic_DNA"/>
</dbReference>
<dbReference type="InterPro" id="IPR006135">
    <property type="entry name" value="T3SS_substrate_exporter"/>
</dbReference>
<feature type="transmembrane region" description="Helical" evidence="3">
    <location>
        <begin position="102"/>
        <end position="126"/>
    </location>
</feature>
<organism evidence="4">
    <name type="scientific">Ralstonia syzygii R24</name>
    <dbReference type="NCBI Taxonomy" id="907261"/>
    <lineage>
        <taxon>Bacteria</taxon>
        <taxon>Pseudomonadati</taxon>
        <taxon>Pseudomonadota</taxon>
        <taxon>Betaproteobacteria</taxon>
        <taxon>Burkholderiales</taxon>
        <taxon>Burkholderiaceae</taxon>
        <taxon>Ralstonia</taxon>
        <taxon>Ralstonia solanacearum species complex</taxon>
    </lineage>
</organism>
<dbReference type="SUPFAM" id="SSF160544">
    <property type="entry name" value="EscU C-terminal domain-like"/>
    <property type="match status" value="1"/>
</dbReference>
<feature type="region of interest" description="Disordered" evidence="2">
    <location>
        <begin position="1"/>
        <end position="29"/>
    </location>
</feature>
<dbReference type="InterPro" id="IPR029025">
    <property type="entry name" value="T3SS_substrate_exporter_C"/>
</dbReference>
<reference evidence="4" key="2">
    <citation type="submission" date="2011-04" db="EMBL/GenBank/DDBJ databases">
        <authorList>
            <person name="Genoscope - CEA"/>
        </authorList>
    </citation>
    <scope>NUCLEOTIDE SEQUENCE</scope>
    <source>
        <strain evidence="4">R24</strain>
    </source>
</reference>
<dbReference type="PANTHER" id="PTHR30531:SF12">
    <property type="entry name" value="FLAGELLAR BIOSYNTHETIC PROTEIN FLHB"/>
    <property type="match status" value="1"/>
</dbReference>
<feature type="transmembrane region" description="Helical" evidence="3">
    <location>
        <begin position="154"/>
        <end position="172"/>
    </location>
</feature>
<evidence type="ECO:0000256" key="3">
    <source>
        <dbReference type="SAM" id="Phobius"/>
    </source>
</evidence>
<dbReference type="GO" id="GO:0009306">
    <property type="term" value="P:protein secretion"/>
    <property type="evidence" value="ECO:0007669"/>
    <property type="project" value="InterPro"/>
</dbReference>
<dbReference type="Gene3D" id="3.40.1690.10">
    <property type="entry name" value="secretion proteins EscU"/>
    <property type="match status" value="1"/>
</dbReference>
<protein>
    <submittedName>
        <fullName evidence="4">Flagellar biosynthetic protein flhB</fullName>
    </submittedName>
</protein>
<dbReference type="GO" id="GO:0005886">
    <property type="term" value="C:plasma membrane"/>
    <property type="evidence" value="ECO:0007669"/>
    <property type="project" value="TreeGrafter"/>
</dbReference>
<keyword evidence="4" id="KW-0966">Cell projection</keyword>
<keyword evidence="4" id="KW-0282">Flagellum</keyword>
<gene>
    <name evidence="4" type="primary">flhB</name>
    <name evidence="4" type="ORF">RALSY_40501</name>
</gene>
<dbReference type="PRINTS" id="PR00950">
    <property type="entry name" value="TYPE3IMSPROT"/>
</dbReference>
<dbReference type="PANTHER" id="PTHR30531">
    <property type="entry name" value="FLAGELLAR BIOSYNTHETIC PROTEIN FLHB"/>
    <property type="match status" value="1"/>
</dbReference>
<evidence type="ECO:0000313" key="4">
    <source>
        <dbReference type="EMBL" id="CCA86283.1"/>
    </source>
</evidence>
<keyword evidence="3" id="KW-0472">Membrane</keyword>
<keyword evidence="3" id="KW-1133">Transmembrane helix</keyword>